<dbReference type="AlphaFoldDB" id="U1MWV0"/>
<organism evidence="2 3">
    <name type="scientific">Agrococcus pavilionensis RW1</name>
    <dbReference type="NCBI Taxonomy" id="1330458"/>
    <lineage>
        <taxon>Bacteria</taxon>
        <taxon>Bacillati</taxon>
        <taxon>Actinomycetota</taxon>
        <taxon>Actinomycetes</taxon>
        <taxon>Micrococcales</taxon>
        <taxon>Microbacteriaceae</taxon>
        <taxon>Agrococcus</taxon>
    </lineage>
</organism>
<reference evidence="2 3" key="1">
    <citation type="journal article" date="2013" name="Genome Announc.">
        <title>First draft genome sequence from a member of the genus agrococcus, isolated from modern microbialites.</title>
        <authorList>
            <person name="White R.A.III."/>
            <person name="Grassa C.J."/>
            <person name="Suttle C.A."/>
        </authorList>
    </citation>
    <scope>NUCLEOTIDE SEQUENCE [LARGE SCALE GENOMIC DNA]</scope>
    <source>
        <strain evidence="2 3">RW1</strain>
    </source>
</reference>
<sequence>MADEQRDDATTGGGEPARPAQTVYRSRITGQIVTQAERIAAARARIVADEIRGIETEPWIVELAKQRA</sequence>
<feature type="region of interest" description="Disordered" evidence="1">
    <location>
        <begin position="1"/>
        <end position="23"/>
    </location>
</feature>
<evidence type="ECO:0000313" key="3">
    <source>
        <dbReference type="Proteomes" id="UP000016462"/>
    </source>
</evidence>
<evidence type="ECO:0000313" key="2">
    <source>
        <dbReference type="EMBL" id="ERG65085.1"/>
    </source>
</evidence>
<proteinExistence type="predicted"/>
<evidence type="ECO:0000256" key="1">
    <source>
        <dbReference type="SAM" id="MobiDB-lite"/>
    </source>
</evidence>
<accession>U1MWV0</accession>
<dbReference type="RefSeq" id="WP_021009684.1">
    <property type="nucleotide sequence ID" value="NZ_ASHR01000010.1"/>
</dbReference>
<gene>
    <name evidence="2" type="ORF">L332_11625</name>
</gene>
<comment type="caution">
    <text evidence="2">The sequence shown here is derived from an EMBL/GenBank/DDBJ whole genome shotgun (WGS) entry which is preliminary data.</text>
</comment>
<protein>
    <submittedName>
        <fullName evidence="2">Uncharacterized protein</fullName>
    </submittedName>
</protein>
<keyword evidence="3" id="KW-1185">Reference proteome</keyword>
<dbReference type="EMBL" id="ASHR01000010">
    <property type="protein sequence ID" value="ERG65085.1"/>
    <property type="molecule type" value="Genomic_DNA"/>
</dbReference>
<dbReference type="Proteomes" id="UP000016462">
    <property type="component" value="Unassembled WGS sequence"/>
</dbReference>
<name>U1MWV0_9MICO</name>